<dbReference type="SUPFAM" id="SSF57850">
    <property type="entry name" value="RING/U-box"/>
    <property type="match status" value="1"/>
</dbReference>
<dbReference type="PANTHER" id="PTHR23315:SF240">
    <property type="entry name" value="U-BOX DOMAIN-CONTAINING PROTEIN 5"/>
    <property type="match status" value="1"/>
</dbReference>
<dbReference type="Gene3D" id="3.30.40.10">
    <property type="entry name" value="Zinc/RING finger domain, C3HC4 (zinc finger)"/>
    <property type="match status" value="1"/>
</dbReference>
<name>A0ABD1SB87_9LAMI</name>
<dbReference type="InterPro" id="IPR058678">
    <property type="entry name" value="ARM_PUB"/>
</dbReference>
<sequence>MSRWAYGWQWGRVELARPIATSPALPNSRGGITSSHVLLILCTIVVFHTGTIVFLMGNDVAEVSALSIKVHFQMCSELLKLVSRVSKIFPEIEAARPRCSSGIEALCLLNNGIVKANSLLQHCSESSKLYLALTGDAILSRCKKSRNLMEQSLSQIQNMVPVILAAKISGIISDLRSSTFCLDPSEEEAGKVLRVLLHRYGSTTDSIEEATLSSIQVVSLKLHITSQKALLIEKRSIKKLLHKFGKSDSTKRKILLIFLNLLDKYGNVITKEQTDNSAGRHEDNFPFASSHDLSTEVELCMRYRPDEAQIDLLSSPIPPEEFICPLSLRLMYDPVVIASGQTFERVWIQRWFDEGHDACPKTKMKLAHLSLTSNTGMKDIISKWCAAHGISIRDHNMQAELVKSCETSTNSIASLSSSMNDLYLPLDFSNSSDILRYKIASDVNLMPMKTDNDSPRFQSSPSTQEMNMEFFAKISSLPWDSQCSMVENVKRYLTGNDEACTMMSFGNFVQPLLRFMKDAHDIGDMEAQMTGCQLLLEFVQRCRKNISCMNEDAYGLLGSYLDTVVAKQALAILEVLSFDQHSGYMIAASGVLAGILNIVDTQIQELLEPALRILSNLSSNSEIVYFLVPPAFIPKLVPLFENNTLARYCVTILKNLCDKEDARVSVAETDGCISSISKLLENDSHEDQEHAVDILLSLCSERVQYCQLVMDEGVIPGLVNVSVNGNMKAKAMAMELLRILKDEFNTDEECSGSNVVGTDSTKECKVKIPPSKALGIFGKIFSKPSALTAKKKRKEL</sequence>
<organism evidence="8 9">
    <name type="scientific">Abeliophyllum distichum</name>
    <dbReference type="NCBI Taxonomy" id="126358"/>
    <lineage>
        <taxon>Eukaryota</taxon>
        <taxon>Viridiplantae</taxon>
        <taxon>Streptophyta</taxon>
        <taxon>Embryophyta</taxon>
        <taxon>Tracheophyta</taxon>
        <taxon>Spermatophyta</taxon>
        <taxon>Magnoliopsida</taxon>
        <taxon>eudicotyledons</taxon>
        <taxon>Gunneridae</taxon>
        <taxon>Pentapetalae</taxon>
        <taxon>asterids</taxon>
        <taxon>lamiids</taxon>
        <taxon>Lamiales</taxon>
        <taxon>Oleaceae</taxon>
        <taxon>Forsythieae</taxon>
        <taxon>Abeliophyllum</taxon>
    </lineage>
</organism>
<protein>
    <recommendedName>
        <fullName evidence="3">RING-type E3 ubiquitin transferase</fullName>
        <ecNumber evidence="3">2.3.2.27</ecNumber>
    </recommendedName>
</protein>
<dbReference type="Pfam" id="PF04564">
    <property type="entry name" value="U-box"/>
    <property type="match status" value="1"/>
</dbReference>
<evidence type="ECO:0000313" key="8">
    <source>
        <dbReference type="EMBL" id="KAL2497930.1"/>
    </source>
</evidence>
<dbReference type="InterPro" id="IPR045210">
    <property type="entry name" value="RING-Ubox_PUB"/>
</dbReference>
<dbReference type="Proteomes" id="UP001604336">
    <property type="component" value="Unassembled WGS sequence"/>
</dbReference>
<comment type="catalytic activity">
    <reaction evidence="1">
        <text>S-ubiquitinyl-[E2 ubiquitin-conjugating enzyme]-L-cysteine + [acceptor protein]-L-lysine = [E2 ubiquitin-conjugating enzyme]-L-cysteine + N(6)-ubiquitinyl-[acceptor protein]-L-lysine.</text>
        <dbReference type="EC" id="2.3.2.27"/>
    </reaction>
</comment>
<dbReference type="SMART" id="SM00504">
    <property type="entry name" value="Ubox"/>
    <property type="match status" value="1"/>
</dbReference>
<evidence type="ECO:0000313" key="9">
    <source>
        <dbReference type="Proteomes" id="UP001604336"/>
    </source>
</evidence>
<proteinExistence type="predicted"/>
<evidence type="ECO:0000256" key="1">
    <source>
        <dbReference type="ARBA" id="ARBA00000900"/>
    </source>
</evidence>
<accession>A0ABD1SB87</accession>
<keyword evidence="6" id="KW-1133">Transmembrane helix</keyword>
<dbReference type="EC" id="2.3.2.27" evidence="3"/>
<keyword evidence="4" id="KW-0808">Transferase</keyword>
<dbReference type="CDD" id="cd16664">
    <property type="entry name" value="RING-Ubox_PUB"/>
    <property type="match status" value="1"/>
</dbReference>
<evidence type="ECO:0000256" key="4">
    <source>
        <dbReference type="ARBA" id="ARBA00022679"/>
    </source>
</evidence>
<feature type="domain" description="U-box" evidence="7">
    <location>
        <begin position="317"/>
        <end position="391"/>
    </location>
</feature>
<gene>
    <name evidence="8" type="ORF">Adt_23480</name>
</gene>
<dbReference type="Gene3D" id="1.25.10.10">
    <property type="entry name" value="Leucine-rich Repeat Variant"/>
    <property type="match status" value="1"/>
</dbReference>
<evidence type="ECO:0000256" key="5">
    <source>
        <dbReference type="ARBA" id="ARBA00022786"/>
    </source>
</evidence>
<dbReference type="Pfam" id="PF25598">
    <property type="entry name" value="ARM_PUB"/>
    <property type="match status" value="1"/>
</dbReference>
<dbReference type="InterPro" id="IPR016024">
    <property type="entry name" value="ARM-type_fold"/>
</dbReference>
<dbReference type="SUPFAM" id="SSF48371">
    <property type="entry name" value="ARM repeat"/>
    <property type="match status" value="1"/>
</dbReference>
<keyword evidence="9" id="KW-1185">Reference proteome</keyword>
<feature type="transmembrane region" description="Helical" evidence="6">
    <location>
        <begin position="37"/>
        <end position="57"/>
    </location>
</feature>
<evidence type="ECO:0000256" key="6">
    <source>
        <dbReference type="SAM" id="Phobius"/>
    </source>
</evidence>
<dbReference type="EMBL" id="JBFOLK010000007">
    <property type="protein sequence ID" value="KAL2497930.1"/>
    <property type="molecule type" value="Genomic_DNA"/>
</dbReference>
<reference evidence="9" key="1">
    <citation type="submission" date="2024-07" db="EMBL/GenBank/DDBJ databases">
        <title>Two chromosome-level genome assemblies of Korean endemic species Abeliophyllum distichum and Forsythia ovata (Oleaceae).</title>
        <authorList>
            <person name="Jang H."/>
        </authorList>
    </citation>
    <scope>NUCLEOTIDE SEQUENCE [LARGE SCALE GENOMIC DNA]</scope>
</reference>
<dbReference type="GO" id="GO:0061630">
    <property type="term" value="F:ubiquitin protein ligase activity"/>
    <property type="evidence" value="ECO:0007669"/>
    <property type="project" value="UniProtKB-EC"/>
</dbReference>
<dbReference type="PANTHER" id="PTHR23315">
    <property type="entry name" value="U BOX DOMAIN-CONTAINING"/>
    <property type="match status" value="1"/>
</dbReference>
<comment type="pathway">
    <text evidence="2">Protein modification; protein ubiquitination.</text>
</comment>
<evidence type="ECO:0000256" key="3">
    <source>
        <dbReference type="ARBA" id="ARBA00012483"/>
    </source>
</evidence>
<dbReference type="InterPro" id="IPR011989">
    <property type="entry name" value="ARM-like"/>
</dbReference>
<dbReference type="InterPro" id="IPR003613">
    <property type="entry name" value="Ubox_domain"/>
</dbReference>
<dbReference type="InterPro" id="IPR013083">
    <property type="entry name" value="Znf_RING/FYVE/PHD"/>
</dbReference>
<keyword evidence="6" id="KW-0472">Membrane</keyword>
<dbReference type="PROSITE" id="PS51698">
    <property type="entry name" value="U_BOX"/>
    <property type="match status" value="1"/>
</dbReference>
<evidence type="ECO:0000256" key="2">
    <source>
        <dbReference type="ARBA" id="ARBA00004906"/>
    </source>
</evidence>
<comment type="caution">
    <text evidence="8">The sequence shown here is derived from an EMBL/GenBank/DDBJ whole genome shotgun (WGS) entry which is preliminary data.</text>
</comment>
<keyword evidence="6" id="KW-0812">Transmembrane</keyword>
<dbReference type="AlphaFoldDB" id="A0ABD1SB87"/>
<evidence type="ECO:0000259" key="7">
    <source>
        <dbReference type="PROSITE" id="PS51698"/>
    </source>
</evidence>
<keyword evidence="5" id="KW-0833">Ubl conjugation pathway</keyword>